<protein>
    <recommendedName>
        <fullName evidence="11">Olfactory receptor</fullName>
    </recommendedName>
</protein>
<dbReference type="OrthoDB" id="10017003at2759"/>
<evidence type="ECO:0000256" key="10">
    <source>
        <dbReference type="RuleBase" id="RU000688"/>
    </source>
</evidence>
<keyword evidence="5 11" id="KW-1133">Transmembrane helix</keyword>
<evidence type="ECO:0000256" key="9">
    <source>
        <dbReference type="ARBA" id="ARBA00023224"/>
    </source>
</evidence>
<evidence type="ECO:0000256" key="3">
    <source>
        <dbReference type="ARBA" id="ARBA00022692"/>
    </source>
</evidence>
<keyword evidence="4 11" id="KW-0552">Olfaction</keyword>
<evidence type="ECO:0000256" key="5">
    <source>
        <dbReference type="ARBA" id="ARBA00022989"/>
    </source>
</evidence>
<dbReference type="PANTHER" id="PTHR48002">
    <property type="entry name" value="OLFACTORY RECEPTOR"/>
    <property type="match status" value="1"/>
</dbReference>
<dbReference type="Gene3D" id="1.20.1070.10">
    <property type="entry name" value="Rhodopsin 7-helix transmembrane proteins"/>
    <property type="match status" value="1"/>
</dbReference>
<dbReference type="Pfam" id="PF13853">
    <property type="entry name" value="7tm_4"/>
    <property type="match status" value="1"/>
</dbReference>
<keyword evidence="8 10" id="KW-0675">Receptor</keyword>
<dbReference type="KEGG" id="cge:113836341"/>
<feature type="transmembrane region" description="Helical" evidence="11">
    <location>
        <begin position="170"/>
        <end position="191"/>
    </location>
</feature>
<dbReference type="InterPro" id="IPR000725">
    <property type="entry name" value="Olfact_rcpt"/>
</dbReference>
<dbReference type="CDD" id="cd15939">
    <property type="entry name" value="7tmA_OR4A-like"/>
    <property type="match status" value="1"/>
</dbReference>
<keyword evidence="7 11" id="KW-0472">Membrane</keyword>
<keyword evidence="11" id="KW-1003">Cell membrane</keyword>
<gene>
    <name evidence="14" type="primary">LOC113836341</name>
</gene>
<evidence type="ECO:0000313" key="14">
    <source>
        <dbReference type="RefSeq" id="XP_027276721.1"/>
    </source>
</evidence>
<dbReference type="PRINTS" id="PR00245">
    <property type="entry name" value="OLFACTORYR"/>
</dbReference>
<dbReference type="PROSITE" id="PS50262">
    <property type="entry name" value="G_PROTEIN_RECEP_F1_2"/>
    <property type="match status" value="1"/>
</dbReference>
<reference evidence="14" key="3">
    <citation type="submission" date="2025-08" db="UniProtKB">
        <authorList>
            <consortium name="RefSeq"/>
        </authorList>
    </citation>
    <scope>IDENTIFICATION</scope>
    <source>
        <strain evidence="14">17A/GY</strain>
        <tissue evidence="14">Liver</tissue>
    </source>
</reference>
<dbReference type="SUPFAM" id="SSF81321">
    <property type="entry name" value="Family A G protein-coupled receptor-like"/>
    <property type="match status" value="1"/>
</dbReference>
<dbReference type="GeneID" id="113836341"/>
<dbReference type="GO" id="GO:0004984">
    <property type="term" value="F:olfactory receptor activity"/>
    <property type="evidence" value="ECO:0007669"/>
    <property type="project" value="InterPro"/>
</dbReference>
<name>A0A9J7JRD5_CRIGR</name>
<organism evidence="13 14">
    <name type="scientific">Cricetulus griseus</name>
    <name type="common">Chinese hamster</name>
    <name type="synonym">Cricetulus barabensis griseus</name>
    <dbReference type="NCBI Taxonomy" id="10029"/>
    <lineage>
        <taxon>Eukaryota</taxon>
        <taxon>Metazoa</taxon>
        <taxon>Chordata</taxon>
        <taxon>Craniata</taxon>
        <taxon>Vertebrata</taxon>
        <taxon>Euteleostomi</taxon>
        <taxon>Mammalia</taxon>
        <taxon>Eutheria</taxon>
        <taxon>Euarchontoglires</taxon>
        <taxon>Glires</taxon>
        <taxon>Rodentia</taxon>
        <taxon>Myomorpha</taxon>
        <taxon>Muroidea</taxon>
        <taxon>Cricetidae</taxon>
        <taxon>Cricetinae</taxon>
        <taxon>Cricetulus</taxon>
    </lineage>
</organism>
<feature type="domain" description="G-protein coupled receptors family 1 profile" evidence="12">
    <location>
        <begin position="70"/>
        <end position="316"/>
    </location>
</feature>
<evidence type="ECO:0000256" key="4">
    <source>
        <dbReference type="ARBA" id="ARBA00022725"/>
    </source>
</evidence>
<dbReference type="InterPro" id="IPR017452">
    <property type="entry name" value="GPCR_Rhodpsn_7TM"/>
</dbReference>
<comment type="subcellular location">
    <subcellularLocation>
        <location evidence="11">Cell membrane</location>
        <topology evidence="11">Multi-pass membrane protein</topology>
    </subcellularLocation>
    <subcellularLocation>
        <location evidence="1">Membrane</location>
        <topology evidence="1">Multi-pass membrane protein</topology>
    </subcellularLocation>
</comment>
<sequence length="339" mass="38085">MNIDFGYKMCKTEMEKMKAIPQFRVPGFHQHTENPNNVTEFILLGITKNPELRKLFSALFLIMYIATVLGNLLIIITITRSHSLRSPMYSFLTSLSLLDVTYSSVTTPKLIVDGLFNRTTISFEGCMTQLFADHFLGGAGIILLIVMAYDRYIAICKPLHYMTIMTPKMCCLMVGGACVGGSMHATIQLLFMYQIPFCGPSVIDHFMCDLFPLLQMACMDTQILGLLVILNSGVMCVTIFLILTASYIVILFSLKSCSSEGRRKALSTCSSHFTVVVLFFVPCIYLYVRPVVTYPIDKAMAVSAIIVEPMLNPLIYTLRNAEVKNELRKLWKKRGPQVV</sequence>
<keyword evidence="6 10" id="KW-0297">G-protein coupled receptor</keyword>
<dbReference type="AlphaFoldDB" id="A0A9J7JRD5"/>
<proteinExistence type="inferred from homology"/>
<evidence type="ECO:0000256" key="7">
    <source>
        <dbReference type="ARBA" id="ARBA00023136"/>
    </source>
</evidence>
<feature type="transmembrane region" description="Helical" evidence="11">
    <location>
        <begin position="266"/>
        <end position="288"/>
    </location>
</feature>
<dbReference type="RefSeq" id="XP_027276721.1">
    <property type="nucleotide sequence ID" value="XM_027420920.1"/>
</dbReference>
<evidence type="ECO:0000256" key="6">
    <source>
        <dbReference type="ARBA" id="ARBA00023040"/>
    </source>
</evidence>
<dbReference type="GO" id="GO:0004930">
    <property type="term" value="F:G protein-coupled receptor activity"/>
    <property type="evidence" value="ECO:0007669"/>
    <property type="project" value="UniProtKB-KW"/>
</dbReference>
<evidence type="ECO:0000256" key="11">
    <source>
        <dbReference type="RuleBase" id="RU363047"/>
    </source>
</evidence>
<accession>A0A9J7JRD5</accession>
<dbReference type="FunFam" id="1.20.1070.10:FF:000007">
    <property type="entry name" value="Olfactory receptor"/>
    <property type="match status" value="1"/>
</dbReference>
<dbReference type="InterPro" id="IPR050427">
    <property type="entry name" value="Olfactory_Receptors"/>
</dbReference>
<evidence type="ECO:0000256" key="1">
    <source>
        <dbReference type="ARBA" id="ARBA00004141"/>
    </source>
</evidence>
<evidence type="ECO:0000313" key="13">
    <source>
        <dbReference type="Proteomes" id="UP001108280"/>
    </source>
</evidence>
<reference evidence="13" key="1">
    <citation type="journal article" date="2018" name="Biotechnol. Bioeng.">
        <title>A reference genome of the Chinese hamster based on a hybrid assembly strategy.</title>
        <authorList>
            <person name="Rupp O."/>
            <person name="MacDonald M.L."/>
            <person name="Li S."/>
            <person name="Dhiman H."/>
            <person name="Polson S."/>
            <person name="Griep S."/>
            <person name="Heffner K."/>
            <person name="Hernandez I."/>
            <person name="Brinkrolf K."/>
            <person name="Jadhav V."/>
            <person name="Samoudi M."/>
            <person name="Hao H."/>
            <person name="Kingham B."/>
            <person name="Goesmann A."/>
            <person name="Betenbaugh M.J."/>
            <person name="Lewis N.E."/>
            <person name="Borth N."/>
            <person name="Lee K.H."/>
        </authorList>
    </citation>
    <scope>NUCLEOTIDE SEQUENCE [LARGE SCALE GENOMIC DNA]</scope>
    <source>
        <strain evidence="13">17A/GY</strain>
    </source>
</reference>
<keyword evidence="2 11" id="KW-0716">Sensory transduction</keyword>
<dbReference type="PRINTS" id="PR00237">
    <property type="entry name" value="GPCRRHODOPSN"/>
</dbReference>
<keyword evidence="3 10" id="KW-0812">Transmembrane</keyword>
<dbReference type="GO" id="GO:0005886">
    <property type="term" value="C:plasma membrane"/>
    <property type="evidence" value="ECO:0007669"/>
    <property type="project" value="UniProtKB-SubCell"/>
</dbReference>
<evidence type="ECO:0000259" key="12">
    <source>
        <dbReference type="PROSITE" id="PS50262"/>
    </source>
</evidence>
<evidence type="ECO:0000256" key="2">
    <source>
        <dbReference type="ARBA" id="ARBA00022606"/>
    </source>
</evidence>
<comment type="similarity">
    <text evidence="10">Belongs to the G-protein coupled receptor 1 family.</text>
</comment>
<dbReference type="PROSITE" id="PS00237">
    <property type="entry name" value="G_PROTEIN_RECEP_F1_1"/>
    <property type="match status" value="1"/>
</dbReference>
<feature type="transmembrane region" description="Helical" evidence="11">
    <location>
        <begin position="223"/>
        <end position="254"/>
    </location>
</feature>
<keyword evidence="9 10" id="KW-0807">Transducer</keyword>
<feature type="transmembrane region" description="Helical" evidence="11">
    <location>
        <begin position="55"/>
        <end position="76"/>
    </location>
</feature>
<feature type="transmembrane region" description="Helical" evidence="11">
    <location>
        <begin position="131"/>
        <end position="149"/>
    </location>
</feature>
<keyword evidence="13" id="KW-1185">Reference proteome</keyword>
<dbReference type="Proteomes" id="UP001108280">
    <property type="component" value="Chromosome 6"/>
</dbReference>
<reference evidence="13" key="2">
    <citation type="journal article" date="2020" name="Biotechnol. Bioeng.">
        <title>Chromosome-scale scaffolds for the Chinese hamster reference genome assembly to facilitate the study of the CHO epigenome.</title>
        <authorList>
            <person name="Hilliard W."/>
            <person name="MacDonald M."/>
            <person name="Lee K.H."/>
        </authorList>
    </citation>
    <scope>NUCLEOTIDE SEQUENCE [LARGE SCALE GENOMIC DNA]</scope>
    <source>
        <strain evidence="13">17A/GY</strain>
    </source>
</reference>
<evidence type="ECO:0000256" key="8">
    <source>
        <dbReference type="ARBA" id="ARBA00023170"/>
    </source>
</evidence>
<dbReference type="InterPro" id="IPR000276">
    <property type="entry name" value="GPCR_Rhodpsn"/>
</dbReference>